<keyword evidence="2" id="KW-1185">Reference proteome</keyword>
<organism evidence="1 2">
    <name type="scientific">Araneus ventricosus</name>
    <name type="common">Orbweaver spider</name>
    <name type="synonym">Epeira ventricosa</name>
    <dbReference type="NCBI Taxonomy" id="182803"/>
    <lineage>
        <taxon>Eukaryota</taxon>
        <taxon>Metazoa</taxon>
        <taxon>Ecdysozoa</taxon>
        <taxon>Arthropoda</taxon>
        <taxon>Chelicerata</taxon>
        <taxon>Arachnida</taxon>
        <taxon>Araneae</taxon>
        <taxon>Araneomorphae</taxon>
        <taxon>Entelegynae</taxon>
        <taxon>Araneoidea</taxon>
        <taxon>Araneidae</taxon>
        <taxon>Araneus</taxon>
    </lineage>
</organism>
<accession>A0A4Y2PU84</accession>
<evidence type="ECO:0000313" key="2">
    <source>
        <dbReference type="Proteomes" id="UP000499080"/>
    </source>
</evidence>
<dbReference type="Proteomes" id="UP000499080">
    <property type="component" value="Unassembled WGS sequence"/>
</dbReference>
<proteinExistence type="predicted"/>
<name>A0A4Y2PU84_ARAVE</name>
<sequence>MFWYSELSESLFMFITWGRFEISFRMFSSTVVAFGVVVDEQLLLSRIWGGSKEHSFVLRGRLLMYGQSGNGKHAMDLGCNVLYCSLCGLSLTDLGQYGEC</sequence>
<gene>
    <name evidence="1" type="ORF">AVEN_66790_1</name>
</gene>
<protein>
    <submittedName>
        <fullName evidence="1">Uncharacterized protein</fullName>
    </submittedName>
</protein>
<evidence type="ECO:0000313" key="1">
    <source>
        <dbReference type="EMBL" id="GBN54130.1"/>
    </source>
</evidence>
<dbReference type="AlphaFoldDB" id="A0A4Y2PU84"/>
<dbReference type="EMBL" id="BGPR01012022">
    <property type="protein sequence ID" value="GBN54130.1"/>
    <property type="molecule type" value="Genomic_DNA"/>
</dbReference>
<comment type="caution">
    <text evidence="1">The sequence shown here is derived from an EMBL/GenBank/DDBJ whole genome shotgun (WGS) entry which is preliminary data.</text>
</comment>
<reference evidence="1 2" key="1">
    <citation type="journal article" date="2019" name="Sci. Rep.">
        <title>Orb-weaving spider Araneus ventricosus genome elucidates the spidroin gene catalogue.</title>
        <authorList>
            <person name="Kono N."/>
            <person name="Nakamura H."/>
            <person name="Ohtoshi R."/>
            <person name="Moran D.A.P."/>
            <person name="Shinohara A."/>
            <person name="Yoshida Y."/>
            <person name="Fujiwara M."/>
            <person name="Mori M."/>
            <person name="Tomita M."/>
            <person name="Arakawa K."/>
        </authorList>
    </citation>
    <scope>NUCLEOTIDE SEQUENCE [LARGE SCALE GENOMIC DNA]</scope>
</reference>